<dbReference type="PANTHER" id="PTHR43681:SF1">
    <property type="entry name" value="SARCALUMENIN"/>
    <property type="match status" value="1"/>
</dbReference>
<keyword evidence="2" id="KW-0812">Transmembrane</keyword>
<dbReference type="InterPro" id="IPR045063">
    <property type="entry name" value="Dynamin_N"/>
</dbReference>
<feature type="transmembrane region" description="Helical" evidence="2">
    <location>
        <begin position="519"/>
        <end position="540"/>
    </location>
</feature>
<feature type="transmembrane region" description="Helical" evidence="2">
    <location>
        <begin position="30"/>
        <end position="57"/>
    </location>
</feature>
<dbReference type="VEuPathDB" id="TriTrypDB:TCSYLVIO_001245"/>
<feature type="transmembrane region" description="Helical" evidence="2">
    <location>
        <begin position="7"/>
        <end position="24"/>
    </location>
</feature>
<sequence>MGWRSFFLFSFLLLLFFFFFFFLACKDDLSIIFLILLFYYYCYYYYYYFFNIFFVVLCDWQGMRCWVAAASLQKGFDHFCFTPRAFWTRGVLSSLAETSCFYPRRRRIRHVPFSPSARVLQNSCRGFTSTSAATMRFEGIGRNRQKPAVREWDEHGTAKVQQSTETTDTALREIESAISALRNDILRQYSDVFSFLPSADHRHSMVMLLGNHSAGKSTIINYLLGRAVQRTGVAPTDDGFTIIQRGDRDSEEDGPTSLSDPRYQLQDLQKFGMHFVHRFKVKTRQLPPSSNVPYGLMIVDTPGMIDTPVHVKDRTSLEGQLRGYDFLAATRWFASRCDVILLVFDPANPGTTGETLDVLTKSLAGFEHKFLLVMNKVDMFDKATDFGRSYGALCWNLSKVIEMKDIPRIYTTFIPVKTAATEELEATTPLVSSLNLAPLDSATKTIEESAAVSVEDRVAVVAMQEFVRERNEVMEELLKAPLRRLDNLITETEEGARRILLAGRVCNAILWKYRQKQMITVLASSALLGLGALILTVGGISGTTMSLAGITVLAAAGSLYGCLAYLKRLESELLNDSDAIFDRLFIGREKSLDLQLRWRNIVKPELLDLASSSATAGRGVITTLPTLSLWGQKSITSILKNDIPRLRLRVADYKNTHHIRGGKHPASTYSGNR</sequence>
<dbReference type="OrthoDB" id="1716625at2759"/>
<proteinExistence type="predicted"/>
<keyword evidence="2" id="KW-0472">Membrane</keyword>
<organism evidence="4 5">
    <name type="scientific">Trypanosoma cruzi</name>
    <dbReference type="NCBI Taxonomy" id="5693"/>
    <lineage>
        <taxon>Eukaryota</taxon>
        <taxon>Discoba</taxon>
        <taxon>Euglenozoa</taxon>
        <taxon>Kinetoplastea</taxon>
        <taxon>Metakinetoplastina</taxon>
        <taxon>Trypanosomatida</taxon>
        <taxon>Trypanosomatidae</taxon>
        <taxon>Trypanosoma</taxon>
        <taxon>Schizotrypanum</taxon>
    </lineage>
</organism>
<protein>
    <recommendedName>
        <fullName evidence="3">Dynamin N-terminal domain-containing protein</fullName>
    </recommendedName>
</protein>
<evidence type="ECO:0000313" key="5">
    <source>
        <dbReference type="Proteomes" id="UP000246078"/>
    </source>
</evidence>
<dbReference type="AlphaFoldDB" id="A0A2V2WMY0"/>
<feature type="transmembrane region" description="Helical" evidence="2">
    <location>
        <begin position="546"/>
        <end position="566"/>
    </location>
</feature>
<dbReference type="VEuPathDB" id="TriTrypDB:Tc_MARK_44"/>
<evidence type="ECO:0000313" key="4">
    <source>
        <dbReference type="EMBL" id="PWV09029.1"/>
    </source>
</evidence>
<accession>A0A2V2WMY0</accession>
<dbReference type="VEuPathDB" id="TriTrypDB:TcCLB.508321.60"/>
<dbReference type="InterPro" id="IPR051943">
    <property type="entry name" value="TRAFAC_Dynamin-like_GTPase"/>
</dbReference>
<comment type="caution">
    <text evidence="4">The sequence shown here is derived from an EMBL/GenBank/DDBJ whole genome shotgun (WGS) entry which is preliminary data.</text>
</comment>
<dbReference type="InterPro" id="IPR027417">
    <property type="entry name" value="P-loop_NTPase"/>
</dbReference>
<gene>
    <name evidence="4" type="ORF">C3747_83g58</name>
</gene>
<dbReference type="Proteomes" id="UP000246078">
    <property type="component" value="Unassembled WGS sequence"/>
</dbReference>
<dbReference type="VEuPathDB" id="TriTrypDB:ECC02_005769"/>
<evidence type="ECO:0000259" key="3">
    <source>
        <dbReference type="Pfam" id="PF00350"/>
    </source>
</evidence>
<dbReference type="VEuPathDB" id="TriTrypDB:TcCL_NonESM00501"/>
<dbReference type="VEuPathDB" id="TriTrypDB:TCDM_02522"/>
<name>A0A2V2WMY0_TRYCR</name>
<dbReference type="VEuPathDB" id="TriTrypDB:C3747_83g58"/>
<dbReference type="CDD" id="cd09913">
    <property type="entry name" value="EHD"/>
    <property type="match status" value="1"/>
</dbReference>
<dbReference type="EMBL" id="PRFC01000083">
    <property type="protein sequence ID" value="PWV09029.1"/>
    <property type="molecule type" value="Genomic_DNA"/>
</dbReference>
<feature type="domain" description="Dynamin N-terminal" evidence="3">
    <location>
        <begin position="206"/>
        <end position="376"/>
    </location>
</feature>
<dbReference type="VEuPathDB" id="TriTrypDB:TcG_05606"/>
<keyword evidence="2" id="KW-1133">Transmembrane helix</keyword>
<dbReference type="VEuPathDB" id="TriTrypDB:TcBrA4_0093360"/>
<evidence type="ECO:0000256" key="2">
    <source>
        <dbReference type="SAM" id="Phobius"/>
    </source>
</evidence>
<dbReference type="PROSITE" id="PS51257">
    <property type="entry name" value="PROKAR_LIPOPROTEIN"/>
    <property type="match status" value="1"/>
</dbReference>
<dbReference type="Gene3D" id="3.40.50.300">
    <property type="entry name" value="P-loop containing nucleotide triphosphate hydrolases"/>
    <property type="match status" value="1"/>
</dbReference>
<feature type="region of interest" description="Disordered" evidence="1">
    <location>
        <begin position="239"/>
        <end position="260"/>
    </location>
</feature>
<dbReference type="Pfam" id="PF00350">
    <property type="entry name" value="Dynamin_N"/>
    <property type="match status" value="1"/>
</dbReference>
<evidence type="ECO:0000256" key="1">
    <source>
        <dbReference type="SAM" id="MobiDB-lite"/>
    </source>
</evidence>
<dbReference type="VEuPathDB" id="TriTrypDB:TcCLB.509207.70"/>
<dbReference type="SUPFAM" id="SSF52540">
    <property type="entry name" value="P-loop containing nucleoside triphosphate hydrolases"/>
    <property type="match status" value="1"/>
</dbReference>
<reference evidence="4 5" key="1">
    <citation type="journal article" date="2018" name="Microb. Genom.">
        <title>Expanding an expanded genome: long-read sequencing of Trypanosoma cruzi.</title>
        <authorList>
            <person name="Berna L."/>
            <person name="Rodriguez M."/>
            <person name="Chiribao M.L."/>
            <person name="Parodi-Talice A."/>
            <person name="Pita S."/>
            <person name="Rijo G."/>
            <person name="Alvarez-Valin F."/>
            <person name="Robello C."/>
        </authorList>
    </citation>
    <scope>NUCLEOTIDE SEQUENCE [LARGE SCALE GENOMIC DNA]</scope>
    <source>
        <strain evidence="4 5">TCC</strain>
    </source>
</reference>
<dbReference type="PANTHER" id="PTHR43681">
    <property type="entry name" value="TRANSMEMBRANE GTPASE FZO"/>
    <property type="match status" value="1"/>
</dbReference>
<dbReference type="VEuPathDB" id="TriTrypDB:C4B63_76g54"/>
<dbReference type="VEuPathDB" id="TriTrypDB:BCY84_17437"/>
<dbReference type="OMA" id="DQFRKIH"/>